<sequence length="152" mass="16620">MTAATAVQSRIEGVPTSLHSPIPPLVLVGKWALYLDEDYLGTGERDDDEKGSSKCLEFLSTFSPLSPPTPSHDEPVFKPWVQNDFSQLNHTVPVRTVEPYELTLDTIVAKPLNHKKTKSLAGFQLSAVTVAISSSEVWQYANTTACFAPTTT</sequence>
<dbReference type="Proteomes" id="UP000308600">
    <property type="component" value="Unassembled WGS sequence"/>
</dbReference>
<keyword evidence="2" id="KW-1185">Reference proteome</keyword>
<evidence type="ECO:0000313" key="1">
    <source>
        <dbReference type="EMBL" id="TFK58447.1"/>
    </source>
</evidence>
<organism evidence="1 2">
    <name type="scientific">Pluteus cervinus</name>
    <dbReference type="NCBI Taxonomy" id="181527"/>
    <lineage>
        <taxon>Eukaryota</taxon>
        <taxon>Fungi</taxon>
        <taxon>Dikarya</taxon>
        <taxon>Basidiomycota</taxon>
        <taxon>Agaricomycotina</taxon>
        <taxon>Agaricomycetes</taxon>
        <taxon>Agaricomycetidae</taxon>
        <taxon>Agaricales</taxon>
        <taxon>Pluteineae</taxon>
        <taxon>Pluteaceae</taxon>
        <taxon>Pluteus</taxon>
    </lineage>
</organism>
<protein>
    <submittedName>
        <fullName evidence="1">Uncharacterized protein</fullName>
    </submittedName>
</protein>
<dbReference type="EMBL" id="ML209360">
    <property type="protein sequence ID" value="TFK58447.1"/>
    <property type="molecule type" value="Genomic_DNA"/>
</dbReference>
<evidence type="ECO:0000313" key="2">
    <source>
        <dbReference type="Proteomes" id="UP000308600"/>
    </source>
</evidence>
<reference evidence="1 2" key="1">
    <citation type="journal article" date="2019" name="Nat. Ecol. Evol.">
        <title>Megaphylogeny resolves global patterns of mushroom evolution.</title>
        <authorList>
            <person name="Varga T."/>
            <person name="Krizsan K."/>
            <person name="Foldi C."/>
            <person name="Dima B."/>
            <person name="Sanchez-Garcia M."/>
            <person name="Sanchez-Ramirez S."/>
            <person name="Szollosi G.J."/>
            <person name="Szarkandi J.G."/>
            <person name="Papp V."/>
            <person name="Albert L."/>
            <person name="Andreopoulos W."/>
            <person name="Angelini C."/>
            <person name="Antonin V."/>
            <person name="Barry K.W."/>
            <person name="Bougher N.L."/>
            <person name="Buchanan P."/>
            <person name="Buyck B."/>
            <person name="Bense V."/>
            <person name="Catcheside P."/>
            <person name="Chovatia M."/>
            <person name="Cooper J."/>
            <person name="Damon W."/>
            <person name="Desjardin D."/>
            <person name="Finy P."/>
            <person name="Geml J."/>
            <person name="Haridas S."/>
            <person name="Hughes K."/>
            <person name="Justo A."/>
            <person name="Karasinski D."/>
            <person name="Kautmanova I."/>
            <person name="Kiss B."/>
            <person name="Kocsube S."/>
            <person name="Kotiranta H."/>
            <person name="LaButti K.M."/>
            <person name="Lechner B.E."/>
            <person name="Liimatainen K."/>
            <person name="Lipzen A."/>
            <person name="Lukacs Z."/>
            <person name="Mihaltcheva S."/>
            <person name="Morgado L.N."/>
            <person name="Niskanen T."/>
            <person name="Noordeloos M.E."/>
            <person name="Ohm R.A."/>
            <person name="Ortiz-Santana B."/>
            <person name="Ovrebo C."/>
            <person name="Racz N."/>
            <person name="Riley R."/>
            <person name="Savchenko A."/>
            <person name="Shiryaev A."/>
            <person name="Soop K."/>
            <person name="Spirin V."/>
            <person name="Szebenyi C."/>
            <person name="Tomsovsky M."/>
            <person name="Tulloss R.E."/>
            <person name="Uehling J."/>
            <person name="Grigoriev I.V."/>
            <person name="Vagvolgyi C."/>
            <person name="Papp T."/>
            <person name="Martin F.M."/>
            <person name="Miettinen O."/>
            <person name="Hibbett D.S."/>
            <person name="Nagy L.G."/>
        </authorList>
    </citation>
    <scope>NUCLEOTIDE SEQUENCE [LARGE SCALE GENOMIC DNA]</scope>
    <source>
        <strain evidence="1 2">NL-1719</strain>
    </source>
</reference>
<gene>
    <name evidence="1" type="ORF">BDN72DRAFT_906724</name>
</gene>
<proteinExistence type="predicted"/>
<name>A0ACD3A0N1_9AGAR</name>
<accession>A0ACD3A0N1</accession>